<evidence type="ECO:0000313" key="1">
    <source>
        <dbReference type="EMBL" id="OBZ84085.1"/>
    </source>
</evidence>
<reference evidence="1 2" key="1">
    <citation type="submission" date="2016-03" db="EMBL/GenBank/DDBJ databases">
        <title>Choanephora cucurbitarum.</title>
        <authorList>
            <person name="Min B."/>
            <person name="Park H."/>
            <person name="Park J.-H."/>
            <person name="Shin H.-D."/>
            <person name="Choi I.-G."/>
        </authorList>
    </citation>
    <scope>NUCLEOTIDE SEQUENCE [LARGE SCALE GENOMIC DNA]</scope>
    <source>
        <strain evidence="1 2">KUS-F28377</strain>
    </source>
</reference>
<dbReference type="OrthoDB" id="2441332at2759"/>
<comment type="caution">
    <text evidence="1">The sequence shown here is derived from an EMBL/GenBank/DDBJ whole genome shotgun (WGS) entry which is preliminary data.</text>
</comment>
<evidence type="ECO:0000313" key="2">
    <source>
        <dbReference type="Proteomes" id="UP000093000"/>
    </source>
</evidence>
<protein>
    <submittedName>
        <fullName evidence="1">Uncharacterized protein</fullName>
    </submittedName>
</protein>
<dbReference type="AlphaFoldDB" id="A0A1C7N4M1"/>
<gene>
    <name evidence="1" type="ORF">A0J61_07856</name>
</gene>
<keyword evidence="2" id="KW-1185">Reference proteome</keyword>
<dbReference type="EMBL" id="LUGH01000557">
    <property type="protein sequence ID" value="OBZ84085.1"/>
    <property type="molecule type" value="Genomic_DNA"/>
</dbReference>
<accession>A0A1C7N4M1</accession>
<proteinExistence type="predicted"/>
<name>A0A1C7N4M1_9FUNG</name>
<sequence length="119" mass="13215">MVDRLVLKSIPSPVVCGLIDDGSNIKTYKMTIRSDGKYDLIQLACFGSIRSVDDLVRLPLIIDHFSQLKTIIKDMQSIIRLALLGKVLPGPLVLPVVPVEWLRPSNEYPVAEASNKRTS</sequence>
<dbReference type="Proteomes" id="UP000093000">
    <property type="component" value="Unassembled WGS sequence"/>
</dbReference>
<dbReference type="InParanoid" id="A0A1C7N4M1"/>
<organism evidence="1 2">
    <name type="scientific">Choanephora cucurbitarum</name>
    <dbReference type="NCBI Taxonomy" id="101091"/>
    <lineage>
        <taxon>Eukaryota</taxon>
        <taxon>Fungi</taxon>
        <taxon>Fungi incertae sedis</taxon>
        <taxon>Mucoromycota</taxon>
        <taxon>Mucoromycotina</taxon>
        <taxon>Mucoromycetes</taxon>
        <taxon>Mucorales</taxon>
        <taxon>Mucorineae</taxon>
        <taxon>Choanephoraceae</taxon>
        <taxon>Choanephoroideae</taxon>
        <taxon>Choanephora</taxon>
    </lineage>
</organism>